<comment type="caution">
    <text evidence="7">The sequence shown here is derived from an EMBL/GenBank/DDBJ whole genome shotgun (WGS) entry which is preliminary data.</text>
</comment>
<keyword evidence="2" id="KW-1003">Cell membrane</keyword>
<organism evidence="7 8">
    <name type="scientific">Nocardioides marmorisolisilvae</name>
    <dbReference type="NCBI Taxonomy" id="1542737"/>
    <lineage>
        <taxon>Bacteria</taxon>
        <taxon>Bacillati</taxon>
        <taxon>Actinomycetota</taxon>
        <taxon>Actinomycetes</taxon>
        <taxon>Propionibacteriales</taxon>
        <taxon>Nocardioidaceae</taxon>
        <taxon>Nocardioides</taxon>
    </lineage>
</organism>
<gene>
    <name evidence="7" type="ORF">EFL95_14730</name>
</gene>
<evidence type="ECO:0000256" key="3">
    <source>
        <dbReference type="ARBA" id="ARBA00022692"/>
    </source>
</evidence>
<keyword evidence="5 6" id="KW-0472">Membrane</keyword>
<dbReference type="Pfam" id="PF03706">
    <property type="entry name" value="LPG_synthase_TM"/>
    <property type="match status" value="1"/>
</dbReference>
<dbReference type="InterPro" id="IPR022791">
    <property type="entry name" value="L-PG_synthase/AglD"/>
</dbReference>
<evidence type="ECO:0000256" key="1">
    <source>
        <dbReference type="ARBA" id="ARBA00004651"/>
    </source>
</evidence>
<feature type="transmembrane region" description="Helical" evidence="6">
    <location>
        <begin position="175"/>
        <end position="206"/>
    </location>
</feature>
<evidence type="ECO:0000256" key="2">
    <source>
        <dbReference type="ARBA" id="ARBA00022475"/>
    </source>
</evidence>
<dbReference type="PANTHER" id="PTHR40277:SF1">
    <property type="entry name" value="BLL5419 PROTEIN"/>
    <property type="match status" value="1"/>
</dbReference>
<reference evidence="7 8" key="1">
    <citation type="submission" date="2018-11" db="EMBL/GenBank/DDBJ databases">
        <authorList>
            <person name="Li F."/>
        </authorList>
    </citation>
    <scope>NUCLEOTIDE SEQUENCE [LARGE SCALE GENOMIC DNA]</scope>
    <source>
        <strain evidence="7 8">KIS18-7</strain>
    </source>
</reference>
<feature type="transmembrane region" description="Helical" evidence="6">
    <location>
        <begin position="50"/>
        <end position="73"/>
    </location>
</feature>
<keyword evidence="3 6" id="KW-0812">Transmembrane</keyword>
<feature type="transmembrane region" description="Helical" evidence="6">
    <location>
        <begin position="235"/>
        <end position="256"/>
    </location>
</feature>
<dbReference type="OrthoDB" id="4803763at2"/>
<sequence>MSQVLDVRAPAATRSLQTTLQFTAGAMVLAVLALRFGISPFLDGLRAAGPWSVGVALVVTAGTTYCCALRWTLVTQRLGGELSLRTAYATYYRSQLLNVTLPGGVVGDVYRGVRHGWKAVIWERGIGQVTQLGLIGALLLPGDWRWVGLAAVVVLVAAGGPITVLSALSTTGHLLVFLAAAAAVGVHLSPTSLVVVGALVLLGASIPLNFAGWGPREGMAAWAFTAFGSTAETGLTVAVAYGVISTLATLPGLALLGRRDD</sequence>
<proteinExistence type="predicted"/>
<feature type="transmembrane region" description="Helical" evidence="6">
    <location>
        <begin position="20"/>
        <end position="38"/>
    </location>
</feature>
<evidence type="ECO:0000313" key="7">
    <source>
        <dbReference type="EMBL" id="RNL80156.1"/>
    </source>
</evidence>
<evidence type="ECO:0000256" key="4">
    <source>
        <dbReference type="ARBA" id="ARBA00022989"/>
    </source>
</evidence>
<dbReference type="GO" id="GO:0005886">
    <property type="term" value="C:plasma membrane"/>
    <property type="evidence" value="ECO:0007669"/>
    <property type="project" value="UniProtKB-SubCell"/>
</dbReference>
<dbReference type="EMBL" id="RJSG01000002">
    <property type="protein sequence ID" value="RNL80156.1"/>
    <property type="molecule type" value="Genomic_DNA"/>
</dbReference>
<evidence type="ECO:0000256" key="6">
    <source>
        <dbReference type="SAM" id="Phobius"/>
    </source>
</evidence>
<keyword evidence="8" id="KW-1185">Reference proteome</keyword>
<evidence type="ECO:0000256" key="5">
    <source>
        <dbReference type="ARBA" id="ARBA00023136"/>
    </source>
</evidence>
<dbReference type="AlphaFoldDB" id="A0A3N0DXD1"/>
<dbReference type="Proteomes" id="UP000277094">
    <property type="component" value="Unassembled WGS sequence"/>
</dbReference>
<protein>
    <submittedName>
        <fullName evidence="7">UPF0104 family protein</fullName>
    </submittedName>
</protein>
<name>A0A3N0DXD1_9ACTN</name>
<dbReference type="PANTHER" id="PTHR40277">
    <property type="entry name" value="BLL5419 PROTEIN"/>
    <property type="match status" value="1"/>
</dbReference>
<dbReference type="RefSeq" id="WP_123234658.1">
    <property type="nucleotide sequence ID" value="NZ_RJSG01000002.1"/>
</dbReference>
<accession>A0A3N0DXD1</accession>
<feature type="transmembrane region" description="Helical" evidence="6">
    <location>
        <begin position="146"/>
        <end position="168"/>
    </location>
</feature>
<evidence type="ECO:0000313" key="8">
    <source>
        <dbReference type="Proteomes" id="UP000277094"/>
    </source>
</evidence>
<keyword evidence="4 6" id="KW-1133">Transmembrane helix</keyword>
<comment type="subcellular location">
    <subcellularLocation>
        <location evidence="1">Cell membrane</location>
        <topology evidence="1">Multi-pass membrane protein</topology>
    </subcellularLocation>
</comment>